<dbReference type="PANTHER" id="PTHR30616">
    <property type="entry name" value="UNCHARACTERIZED PROTEIN YFIH"/>
    <property type="match status" value="1"/>
</dbReference>
<evidence type="ECO:0000256" key="8">
    <source>
        <dbReference type="ARBA" id="ARBA00022833"/>
    </source>
</evidence>
<protein>
    <recommendedName>
        <fullName evidence="12">Purine nucleoside phosphorylase</fullName>
    </recommendedName>
</protein>
<accession>A0A5B8Z5L1</accession>
<comment type="function">
    <text evidence="3">Purine nucleoside enzyme that catalyzes the phosphorolysis of adenosine and inosine nucleosides, yielding D-ribose 1-phosphate and the respective free bases, adenine and hypoxanthine. Also catalyzes the phosphorolysis of S-methyl-5'-thioadenosine into adenine and S-methyl-5-thio-alpha-D-ribose 1-phosphate. Also has adenosine deaminase activity.</text>
</comment>
<comment type="cofactor">
    <cofactor evidence="2">
        <name>Zn(2+)</name>
        <dbReference type="ChEBI" id="CHEBI:29105"/>
    </cofactor>
</comment>
<evidence type="ECO:0000256" key="2">
    <source>
        <dbReference type="ARBA" id="ARBA00001947"/>
    </source>
</evidence>
<organism evidence="13 14">
    <name type="scientific">Cytobacillus dafuensis</name>
    <name type="common">Bacillus dafuensis</name>
    <dbReference type="NCBI Taxonomy" id="1742359"/>
    <lineage>
        <taxon>Bacteria</taxon>
        <taxon>Bacillati</taxon>
        <taxon>Bacillota</taxon>
        <taxon>Bacilli</taxon>
        <taxon>Bacillales</taxon>
        <taxon>Bacillaceae</taxon>
        <taxon>Cytobacillus</taxon>
    </lineage>
</organism>
<keyword evidence="5" id="KW-0808">Transferase</keyword>
<proteinExistence type="inferred from homology"/>
<comment type="catalytic activity">
    <reaction evidence="9">
        <text>adenosine + H2O + H(+) = inosine + NH4(+)</text>
        <dbReference type="Rhea" id="RHEA:24408"/>
        <dbReference type="ChEBI" id="CHEBI:15377"/>
        <dbReference type="ChEBI" id="CHEBI:15378"/>
        <dbReference type="ChEBI" id="CHEBI:16335"/>
        <dbReference type="ChEBI" id="CHEBI:17596"/>
        <dbReference type="ChEBI" id="CHEBI:28938"/>
        <dbReference type="EC" id="3.5.4.4"/>
    </reaction>
    <physiologicalReaction direction="left-to-right" evidence="9">
        <dbReference type="Rhea" id="RHEA:24409"/>
    </physiologicalReaction>
</comment>
<comment type="similarity">
    <text evidence="4 12">Belongs to the purine nucleoside phosphorylase YfiH/LACC1 family.</text>
</comment>
<dbReference type="KEGG" id="bda:FSZ17_09455"/>
<evidence type="ECO:0000256" key="5">
    <source>
        <dbReference type="ARBA" id="ARBA00022679"/>
    </source>
</evidence>
<sequence length="275" mass="30992">MEPFILNKSEYFVIKEWTEIFPGLLAGFTSKNGGYSINHFSSMNLGLHVKDSSESVRKNRESIAKLLNFPLDTWVGAEQTHEIHIQKVSKADGGKGSAVYEESFNGTDGFFTFEKGLLLTLCYADCVPLYFCHENTGAIGTAHAGWKGTVNGIAREMVKFFKNEGMDLEGLHVVIGPSICNNCYIVDDHVITLIENRLEDIDNKPYNQIGENQYNLDLKQLNKEILIQSGVFEKNIKVSTLCTSCQNDHFFSHRRDKGKTGRMMSFIGWKEDLQA</sequence>
<dbReference type="CDD" id="cd16833">
    <property type="entry name" value="YfiH"/>
    <property type="match status" value="1"/>
</dbReference>
<keyword evidence="7" id="KW-0378">Hydrolase</keyword>
<evidence type="ECO:0000313" key="14">
    <source>
        <dbReference type="Proteomes" id="UP000321555"/>
    </source>
</evidence>
<dbReference type="InterPro" id="IPR011324">
    <property type="entry name" value="Cytotoxic_necrot_fac-like_cat"/>
</dbReference>
<dbReference type="InterPro" id="IPR038371">
    <property type="entry name" value="Cu_polyphenol_OxRdtase_sf"/>
</dbReference>
<evidence type="ECO:0000256" key="1">
    <source>
        <dbReference type="ARBA" id="ARBA00000553"/>
    </source>
</evidence>
<dbReference type="RefSeq" id="WP_057769692.1">
    <property type="nucleotide sequence ID" value="NZ_CP042593.1"/>
</dbReference>
<dbReference type="GO" id="GO:0016787">
    <property type="term" value="F:hydrolase activity"/>
    <property type="evidence" value="ECO:0007669"/>
    <property type="project" value="UniProtKB-KW"/>
</dbReference>
<dbReference type="GO" id="GO:0005507">
    <property type="term" value="F:copper ion binding"/>
    <property type="evidence" value="ECO:0007669"/>
    <property type="project" value="TreeGrafter"/>
</dbReference>
<gene>
    <name evidence="13" type="primary">pgeF</name>
    <name evidence="13" type="ORF">FSZ17_09455</name>
</gene>
<comment type="catalytic activity">
    <reaction evidence="10">
        <text>adenosine + phosphate = alpha-D-ribose 1-phosphate + adenine</text>
        <dbReference type="Rhea" id="RHEA:27642"/>
        <dbReference type="ChEBI" id="CHEBI:16335"/>
        <dbReference type="ChEBI" id="CHEBI:16708"/>
        <dbReference type="ChEBI" id="CHEBI:43474"/>
        <dbReference type="ChEBI" id="CHEBI:57720"/>
        <dbReference type="EC" id="2.4.2.1"/>
    </reaction>
    <physiologicalReaction direction="left-to-right" evidence="10">
        <dbReference type="Rhea" id="RHEA:27643"/>
    </physiologicalReaction>
</comment>
<evidence type="ECO:0000256" key="10">
    <source>
        <dbReference type="ARBA" id="ARBA00048968"/>
    </source>
</evidence>
<dbReference type="OrthoDB" id="4279at2"/>
<evidence type="ECO:0000256" key="12">
    <source>
        <dbReference type="RuleBase" id="RU361274"/>
    </source>
</evidence>
<name>A0A5B8Z5L1_CYTDA</name>
<evidence type="ECO:0000256" key="4">
    <source>
        <dbReference type="ARBA" id="ARBA00007353"/>
    </source>
</evidence>
<keyword evidence="6" id="KW-0479">Metal-binding</keyword>
<evidence type="ECO:0000256" key="6">
    <source>
        <dbReference type="ARBA" id="ARBA00022723"/>
    </source>
</evidence>
<dbReference type="InterPro" id="IPR003730">
    <property type="entry name" value="Cu_polyphenol_OxRdtase"/>
</dbReference>
<dbReference type="SUPFAM" id="SSF64438">
    <property type="entry name" value="CNF1/YfiH-like putative cysteine hydrolases"/>
    <property type="match status" value="1"/>
</dbReference>
<dbReference type="NCBIfam" id="TIGR00726">
    <property type="entry name" value="peptidoglycan editing factor PgeF"/>
    <property type="match status" value="1"/>
</dbReference>
<dbReference type="STRING" id="1742359.GCA_001439625_00332"/>
<dbReference type="Proteomes" id="UP000321555">
    <property type="component" value="Chromosome"/>
</dbReference>
<evidence type="ECO:0000256" key="11">
    <source>
        <dbReference type="ARBA" id="ARBA00049893"/>
    </source>
</evidence>
<dbReference type="EMBL" id="CP042593">
    <property type="protein sequence ID" value="QED47463.1"/>
    <property type="molecule type" value="Genomic_DNA"/>
</dbReference>
<dbReference type="GO" id="GO:0017061">
    <property type="term" value="F:S-methyl-5-thioadenosine phosphorylase activity"/>
    <property type="evidence" value="ECO:0007669"/>
    <property type="project" value="UniProtKB-EC"/>
</dbReference>
<keyword evidence="8" id="KW-0862">Zinc</keyword>
<evidence type="ECO:0000256" key="9">
    <source>
        <dbReference type="ARBA" id="ARBA00047989"/>
    </source>
</evidence>
<evidence type="ECO:0000256" key="7">
    <source>
        <dbReference type="ARBA" id="ARBA00022801"/>
    </source>
</evidence>
<dbReference type="PANTHER" id="PTHR30616:SF2">
    <property type="entry name" value="PURINE NUCLEOSIDE PHOSPHORYLASE LACC1"/>
    <property type="match status" value="1"/>
</dbReference>
<dbReference type="AlphaFoldDB" id="A0A5B8Z5L1"/>
<evidence type="ECO:0000313" key="13">
    <source>
        <dbReference type="EMBL" id="QED47463.1"/>
    </source>
</evidence>
<dbReference type="Gene3D" id="3.60.140.10">
    <property type="entry name" value="CNF1/YfiH-like putative cysteine hydrolases"/>
    <property type="match status" value="1"/>
</dbReference>
<reference evidence="14" key="1">
    <citation type="submission" date="2019-08" db="EMBL/GenBank/DDBJ databases">
        <authorList>
            <person name="Zheng X."/>
        </authorList>
    </citation>
    <scope>NUCLEOTIDE SEQUENCE [LARGE SCALE GENOMIC DNA]</scope>
    <source>
        <strain evidence="14">FJAT-25496</strain>
    </source>
</reference>
<comment type="catalytic activity">
    <reaction evidence="11">
        <text>S-methyl-5'-thioadenosine + phosphate = 5-(methylsulfanyl)-alpha-D-ribose 1-phosphate + adenine</text>
        <dbReference type="Rhea" id="RHEA:11852"/>
        <dbReference type="ChEBI" id="CHEBI:16708"/>
        <dbReference type="ChEBI" id="CHEBI:17509"/>
        <dbReference type="ChEBI" id="CHEBI:43474"/>
        <dbReference type="ChEBI" id="CHEBI:58533"/>
        <dbReference type="EC" id="2.4.2.28"/>
    </reaction>
    <physiologicalReaction direction="left-to-right" evidence="11">
        <dbReference type="Rhea" id="RHEA:11853"/>
    </physiologicalReaction>
</comment>
<comment type="catalytic activity">
    <reaction evidence="1">
        <text>inosine + phosphate = alpha-D-ribose 1-phosphate + hypoxanthine</text>
        <dbReference type="Rhea" id="RHEA:27646"/>
        <dbReference type="ChEBI" id="CHEBI:17368"/>
        <dbReference type="ChEBI" id="CHEBI:17596"/>
        <dbReference type="ChEBI" id="CHEBI:43474"/>
        <dbReference type="ChEBI" id="CHEBI:57720"/>
        <dbReference type="EC" id="2.4.2.1"/>
    </reaction>
    <physiologicalReaction direction="left-to-right" evidence="1">
        <dbReference type="Rhea" id="RHEA:27647"/>
    </physiologicalReaction>
</comment>
<keyword evidence="14" id="KW-1185">Reference proteome</keyword>
<evidence type="ECO:0000256" key="3">
    <source>
        <dbReference type="ARBA" id="ARBA00003215"/>
    </source>
</evidence>
<dbReference type="Pfam" id="PF02578">
    <property type="entry name" value="Cu-oxidase_4"/>
    <property type="match status" value="1"/>
</dbReference>